<dbReference type="EMBL" id="BARS01035138">
    <property type="protein sequence ID" value="GAG15478.1"/>
    <property type="molecule type" value="Genomic_DNA"/>
</dbReference>
<comment type="caution">
    <text evidence="1">The sequence shown here is derived from an EMBL/GenBank/DDBJ whole genome shotgun (WGS) entry which is preliminary data.</text>
</comment>
<protein>
    <submittedName>
        <fullName evidence="1">Uncharacterized protein</fullName>
    </submittedName>
</protein>
<dbReference type="AlphaFoldDB" id="X0VSR8"/>
<proteinExistence type="predicted"/>
<feature type="non-terminal residue" evidence="1">
    <location>
        <position position="203"/>
    </location>
</feature>
<organism evidence="1">
    <name type="scientific">marine sediment metagenome</name>
    <dbReference type="NCBI Taxonomy" id="412755"/>
    <lineage>
        <taxon>unclassified sequences</taxon>
        <taxon>metagenomes</taxon>
        <taxon>ecological metagenomes</taxon>
    </lineage>
</organism>
<name>X0VSR8_9ZZZZ</name>
<accession>X0VSR8</accession>
<evidence type="ECO:0000313" key="1">
    <source>
        <dbReference type="EMBL" id="GAG15478.1"/>
    </source>
</evidence>
<sequence>MKEEFSLVYKTSITPFFPICLVGKGYSGKFKELTNRRIKTTDVFVLIDNGMVNWFFTKGMRKNAEKIFSEIFSSKNYLSKIKKKEKLISQQLFKEIKMPAKKLFDGKRLNREGEEKLKKIFGYYAIYGKLIDAPGFLFQLYISDKIKEEIFDRLNKSDNEKNEIFNYLLSSHKKTSFERFLFLLAKNLNNKKTYSVIARRFYW</sequence>
<gene>
    <name evidence="1" type="ORF">S01H1_54179</name>
</gene>
<reference evidence="1" key="1">
    <citation type="journal article" date="2014" name="Front. Microbiol.">
        <title>High frequency of phylogenetically diverse reductive dehalogenase-homologous genes in deep subseafloor sedimentary metagenomes.</title>
        <authorList>
            <person name="Kawai M."/>
            <person name="Futagami T."/>
            <person name="Toyoda A."/>
            <person name="Takaki Y."/>
            <person name="Nishi S."/>
            <person name="Hori S."/>
            <person name="Arai W."/>
            <person name="Tsubouchi T."/>
            <person name="Morono Y."/>
            <person name="Uchiyama I."/>
            <person name="Ito T."/>
            <person name="Fujiyama A."/>
            <person name="Inagaki F."/>
            <person name="Takami H."/>
        </authorList>
    </citation>
    <scope>NUCLEOTIDE SEQUENCE</scope>
    <source>
        <strain evidence="1">Expedition CK06-06</strain>
    </source>
</reference>